<dbReference type="EMBL" id="CP033622">
    <property type="protein sequence ID" value="QIZ52532.1"/>
    <property type="molecule type" value="Genomic_DNA"/>
</dbReference>
<evidence type="ECO:0000256" key="15">
    <source>
        <dbReference type="SAM" id="MobiDB-lite"/>
    </source>
</evidence>
<evidence type="ECO:0000256" key="11">
    <source>
        <dbReference type="ARBA" id="ARBA00023264"/>
    </source>
</evidence>
<dbReference type="InterPro" id="IPR041728">
    <property type="entry name" value="GPAT/DHAPAT_LPLAT"/>
</dbReference>
<dbReference type="CDD" id="cd07993">
    <property type="entry name" value="LPLAT_DHAPAT-like"/>
    <property type="match status" value="1"/>
</dbReference>
<evidence type="ECO:0000256" key="13">
    <source>
        <dbReference type="ARBA" id="ARBA00048427"/>
    </source>
</evidence>
<feature type="region of interest" description="Disordered" evidence="15">
    <location>
        <begin position="804"/>
        <end position="829"/>
    </location>
</feature>
<dbReference type="Proteomes" id="UP000500801">
    <property type="component" value="Chromosome"/>
</dbReference>
<dbReference type="NCBIfam" id="TIGR03703">
    <property type="entry name" value="plsB"/>
    <property type="match status" value="1"/>
</dbReference>
<dbReference type="GO" id="GO:0016024">
    <property type="term" value="P:CDP-diacylglycerol biosynthetic process"/>
    <property type="evidence" value="ECO:0007669"/>
    <property type="project" value="UniProtKB-UniRule"/>
</dbReference>
<evidence type="ECO:0000256" key="12">
    <source>
        <dbReference type="ARBA" id="ARBA00023315"/>
    </source>
</evidence>
<dbReference type="NCBIfam" id="NF003441">
    <property type="entry name" value="PRK04974.1"/>
    <property type="match status" value="1"/>
</dbReference>
<evidence type="ECO:0000313" key="18">
    <source>
        <dbReference type="EMBL" id="QYM92411.1"/>
    </source>
</evidence>
<comment type="subcellular location">
    <subcellularLocation>
        <location evidence="1 14">Cell membrane</location>
        <topology evidence="1 14">Peripheral membrane protein</topology>
        <orientation evidence="1 14">Cytoplasmic side</orientation>
    </subcellularLocation>
</comment>
<dbReference type="PIRSF" id="PIRSF500064">
    <property type="entry name" value="GPAT"/>
    <property type="match status" value="1"/>
</dbReference>
<evidence type="ECO:0000256" key="2">
    <source>
        <dbReference type="ARBA" id="ARBA00004765"/>
    </source>
</evidence>
<dbReference type="InterPro" id="IPR022284">
    <property type="entry name" value="GPAT/DHAPAT"/>
</dbReference>
<keyword evidence="9 14" id="KW-0472">Membrane</keyword>
<evidence type="ECO:0000256" key="5">
    <source>
        <dbReference type="ARBA" id="ARBA00013113"/>
    </source>
</evidence>
<dbReference type="InterPro" id="IPR045520">
    <property type="entry name" value="GPAT/DHAPAT_C"/>
</dbReference>
<dbReference type="RefSeq" id="WP_168363534.1">
    <property type="nucleotide sequence ID" value="NZ_CP033622.1"/>
</dbReference>
<dbReference type="EMBL" id="CP040817">
    <property type="protein sequence ID" value="QYM92411.1"/>
    <property type="molecule type" value="Genomic_DNA"/>
</dbReference>
<keyword evidence="8 14" id="KW-0808">Transferase</keyword>
<sequence>MSGWRIIYYKLLNFPLKLLVKSKVIPQDPVNEQRLDPARPIFYVLPYNSKADLLTLRTKCLEQGLPDPLQPLQIDGKTLPSYVFVNDGPRLFRYYVPKQQSIKLFHDYLDLHRNNPQLDIQMVPVSVMFGRSPGREGQSQGTPHLRLLNGIEKFFAVLWLGRDSFVRFSVPVSLRYMATEHGTDKTIAHKLARVARMHFSRLRLAAVGPRLPVRQELFNKLLSSRAIAKAIDDEARVKKISHDKAQQNAITLLEEIAADFSYEAVRLSDRVLSWTWNRLYQGINVHNAERVRQLAQDGHEIVYVPCHRSHMDYLLLSYVLYHQGLVPPHIAAGINLNFWPAGPIFRRLGAFFIRRTFKGNKLYSTLFREYLGELFTRGYSVEYFVEGGRSRTGRLLEPKTGTLAMTIQAMLRGGTRPITLVPIYIGYEHVMEVGTYAKELRGATKEKEGFLQMVRGLRKLRNLGQGYVNIGEPLSLTTYLNHHVPQWRDAIDPIDPQRPAWLTPTVQDIADNIMVRINNAAAANAMNLCCTALLASRQRALTREQMEEQLECYLQLLRNAPYNQDATVPNRTAAELLDHALGMDKFEVEKDNVGDIIILPREQAVLMTYYRNNIQHMLVLPSLVASIVMHCRRITTTELLRQITLIYPLLQAELFLHYEKTALASVLNDLIAELANQQLIQTRDDVLELNPARIRTLQLLAAGVRETLQRYAITLALLSANPSISRGALEKESRSMAQRLSVLHGINAPEFFDKAVFSTLVNTLRNEGYVSDTGEAVLEHVQAIYAILGELLTPEVKLTIESASLAQESSESEPAVSLAEKEKEKEDVE</sequence>
<dbReference type="AlphaFoldDB" id="A0AAE6Z236"/>
<dbReference type="GO" id="GO:0004366">
    <property type="term" value="F:glycerol-3-phosphate O-acyltransferase activity"/>
    <property type="evidence" value="ECO:0007669"/>
    <property type="project" value="UniProtKB-UniRule"/>
</dbReference>
<proteinExistence type="inferred from homology"/>
<dbReference type="Pfam" id="PF19277">
    <property type="entry name" value="GPAT_C"/>
    <property type="match status" value="1"/>
</dbReference>
<dbReference type="PANTHER" id="PTHR12563:SF17">
    <property type="entry name" value="DIHYDROXYACETONE PHOSPHATE ACYLTRANSFERASE"/>
    <property type="match status" value="1"/>
</dbReference>
<dbReference type="PANTHER" id="PTHR12563">
    <property type="entry name" value="GLYCEROL-3-PHOSPHATE ACYLTRANSFERASE"/>
    <property type="match status" value="1"/>
</dbReference>
<comment type="catalytic activity">
    <reaction evidence="13 14">
        <text>sn-glycerol 3-phosphate + an acyl-CoA = a 1-acyl-sn-glycero-3-phosphate + CoA</text>
        <dbReference type="Rhea" id="RHEA:15325"/>
        <dbReference type="ChEBI" id="CHEBI:57287"/>
        <dbReference type="ChEBI" id="CHEBI:57597"/>
        <dbReference type="ChEBI" id="CHEBI:57970"/>
        <dbReference type="ChEBI" id="CHEBI:58342"/>
        <dbReference type="EC" id="2.3.1.15"/>
    </reaction>
</comment>
<evidence type="ECO:0000256" key="14">
    <source>
        <dbReference type="HAMAP-Rule" id="MF_00393"/>
    </source>
</evidence>
<evidence type="ECO:0000256" key="7">
    <source>
        <dbReference type="ARBA" id="ARBA00022475"/>
    </source>
</evidence>
<reference evidence="17 19" key="1">
    <citation type="submission" date="2018-11" db="EMBL/GenBank/DDBJ databases">
        <title>Complete genome sequence of Dickeya zeae strain CE1 infecting Canna edulis Ker-Gawl. in China.</title>
        <authorList>
            <person name="Zhang J."/>
            <person name="Lin B."/>
            <person name="Shen H."/>
            <person name="Jiang S."/>
            <person name="Pu X."/>
            <person name="Sun D."/>
        </authorList>
    </citation>
    <scope>NUCLEOTIDE SEQUENCE [LARGE SCALE GENOMIC DNA]</scope>
    <source>
        <strain evidence="17 19">CE1</strain>
    </source>
</reference>
<evidence type="ECO:0000313" key="17">
    <source>
        <dbReference type="EMBL" id="QIZ52532.1"/>
    </source>
</evidence>
<dbReference type="EC" id="2.3.1.15" evidence="5 14"/>
<feature type="short sequence motif" description="HXXXXD motif" evidence="14">
    <location>
        <begin position="306"/>
        <end position="311"/>
    </location>
</feature>
<keyword evidence="12 14" id="KW-0012">Acyltransferase</keyword>
<accession>A0AAE6Z236</accession>
<keyword evidence="7 14" id="KW-1003">Cell membrane</keyword>
<organism evidence="17 19">
    <name type="scientific">Dickeya zeae</name>
    <dbReference type="NCBI Taxonomy" id="204042"/>
    <lineage>
        <taxon>Bacteria</taxon>
        <taxon>Pseudomonadati</taxon>
        <taxon>Pseudomonadota</taxon>
        <taxon>Gammaproteobacteria</taxon>
        <taxon>Enterobacterales</taxon>
        <taxon>Pectobacteriaceae</taxon>
        <taxon>Dickeya</taxon>
    </lineage>
</organism>
<dbReference type="Pfam" id="PF01553">
    <property type="entry name" value="Acyltransferase"/>
    <property type="match status" value="1"/>
</dbReference>
<feature type="compositionally biased region" description="Low complexity" evidence="15">
    <location>
        <begin position="804"/>
        <end position="815"/>
    </location>
</feature>
<evidence type="ECO:0000259" key="16">
    <source>
        <dbReference type="SMART" id="SM00563"/>
    </source>
</evidence>
<evidence type="ECO:0000313" key="20">
    <source>
        <dbReference type="Proteomes" id="UP000824976"/>
    </source>
</evidence>
<evidence type="ECO:0000256" key="10">
    <source>
        <dbReference type="ARBA" id="ARBA00023209"/>
    </source>
</evidence>
<dbReference type="PIRSF" id="PIRSF000437">
    <property type="entry name" value="GPAT_DHAPAT"/>
    <property type="match status" value="1"/>
</dbReference>
<evidence type="ECO:0000313" key="19">
    <source>
        <dbReference type="Proteomes" id="UP000500801"/>
    </source>
</evidence>
<keyword evidence="14" id="KW-0443">Lipid metabolism</keyword>
<dbReference type="SUPFAM" id="SSF69593">
    <property type="entry name" value="Glycerol-3-phosphate (1)-acyltransferase"/>
    <property type="match status" value="1"/>
</dbReference>
<keyword evidence="11 14" id="KW-1208">Phospholipid metabolism</keyword>
<feature type="compositionally biased region" description="Basic and acidic residues" evidence="15">
    <location>
        <begin position="819"/>
        <end position="829"/>
    </location>
</feature>
<evidence type="ECO:0000256" key="8">
    <source>
        <dbReference type="ARBA" id="ARBA00022679"/>
    </source>
</evidence>
<dbReference type="GO" id="GO:0006631">
    <property type="term" value="P:fatty acid metabolic process"/>
    <property type="evidence" value="ECO:0007669"/>
    <property type="project" value="TreeGrafter"/>
</dbReference>
<comment type="similarity">
    <text evidence="4 14">Belongs to the GPAT/DAPAT family.</text>
</comment>
<gene>
    <name evidence="14 17" type="primary">plsB</name>
    <name evidence="17" type="ORF">DWG24_18190</name>
    <name evidence="18" type="ORF">FGI21_11275</name>
</gene>
<comment type="domain">
    <text evidence="14">The HXXXXD motif is essential for acyltransferase activity and may constitute the binding site for the phosphate moiety of the glycerol-3-phosphate.</text>
</comment>
<comment type="pathway">
    <text evidence="2 14">Phospholipid metabolism; CDP-diacylglycerol biosynthesis; CDP-diacylglycerol from sn-glycerol 3-phosphate: step 1/3.</text>
</comment>
<keyword evidence="20" id="KW-1185">Reference proteome</keyword>
<name>A0AAE6Z236_9GAMM</name>
<keyword evidence="10 14" id="KW-0594">Phospholipid biosynthesis</keyword>
<dbReference type="HAMAP" id="MF_00393">
    <property type="entry name" value="Glyc3P_acyltrans"/>
    <property type="match status" value="1"/>
</dbReference>
<evidence type="ECO:0000256" key="6">
    <source>
        <dbReference type="ARBA" id="ARBA00013432"/>
    </source>
</evidence>
<protein>
    <recommendedName>
        <fullName evidence="6 14">Glycerol-3-phosphate acyltransferase</fullName>
        <shortName evidence="14">GPAT</shortName>
        <ecNumber evidence="5 14">2.3.1.15</ecNumber>
    </recommendedName>
</protein>
<dbReference type="SMART" id="SM00563">
    <property type="entry name" value="PlsC"/>
    <property type="match status" value="1"/>
</dbReference>
<dbReference type="InterPro" id="IPR002123">
    <property type="entry name" value="Plipid/glycerol_acylTrfase"/>
</dbReference>
<evidence type="ECO:0000256" key="3">
    <source>
        <dbReference type="ARBA" id="ARBA00005189"/>
    </source>
</evidence>
<evidence type="ECO:0000256" key="4">
    <source>
        <dbReference type="ARBA" id="ARBA00007937"/>
    </source>
</evidence>
<evidence type="ECO:0000256" key="1">
    <source>
        <dbReference type="ARBA" id="ARBA00004413"/>
    </source>
</evidence>
<evidence type="ECO:0000256" key="9">
    <source>
        <dbReference type="ARBA" id="ARBA00023136"/>
    </source>
</evidence>
<keyword evidence="14" id="KW-0444">Lipid biosynthesis</keyword>
<dbReference type="GO" id="GO:0005886">
    <property type="term" value="C:plasma membrane"/>
    <property type="evidence" value="ECO:0007669"/>
    <property type="project" value="UniProtKB-SubCell"/>
</dbReference>
<comment type="pathway">
    <text evidence="3">Lipid metabolism.</text>
</comment>
<dbReference type="InterPro" id="IPR028354">
    <property type="entry name" value="GPAT_PlsB"/>
</dbReference>
<reference evidence="18 20" key="2">
    <citation type="submission" date="2019-06" db="EMBL/GenBank/DDBJ databases">
        <title>Complete genome of Dickeya zeae PL65.</title>
        <authorList>
            <person name="Boluk G."/>
            <person name="Arif M."/>
        </authorList>
    </citation>
    <scope>NUCLEOTIDE SEQUENCE [LARGE SCALE GENOMIC DNA]</scope>
    <source>
        <strain evidence="18 20">PL65</strain>
    </source>
</reference>
<feature type="domain" description="Phospholipid/glycerol acyltransferase" evidence="16">
    <location>
        <begin position="301"/>
        <end position="428"/>
    </location>
</feature>
<dbReference type="Proteomes" id="UP000824976">
    <property type="component" value="Chromosome"/>
</dbReference>